<evidence type="ECO:0000256" key="4">
    <source>
        <dbReference type="RuleBase" id="RU362057"/>
    </source>
</evidence>
<name>A0A6I9T3X1_SESIN</name>
<dbReference type="GO" id="GO:0080043">
    <property type="term" value="F:quercetin 3-O-glucosyltransferase activity"/>
    <property type="evidence" value="ECO:0007669"/>
    <property type="project" value="TreeGrafter"/>
</dbReference>
<proteinExistence type="inferred from homology"/>
<dbReference type="EC" id="2.4.1.-" evidence="4"/>
<protein>
    <recommendedName>
        <fullName evidence="4">Glycosyltransferase</fullName>
        <ecNumber evidence="4">2.4.1.-</ecNumber>
    </recommendedName>
</protein>
<accession>A0A6I9T3X1</accession>
<dbReference type="GeneID" id="105160927"/>
<dbReference type="InterPro" id="IPR002213">
    <property type="entry name" value="UDP_glucos_trans"/>
</dbReference>
<dbReference type="Gramene" id="SIN_1012202.t">
    <property type="protein sequence ID" value="SIN_1012202.t"/>
    <property type="gene ID" value="SIN_1012202"/>
</dbReference>
<dbReference type="FunFam" id="3.40.50.2000:FF:000040">
    <property type="entry name" value="UDP-glycosyltransferase 76C1"/>
    <property type="match status" value="1"/>
</dbReference>
<evidence type="ECO:0000256" key="1">
    <source>
        <dbReference type="ARBA" id="ARBA00009995"/>
    </source>
</evidence>
<evidence type="ECO:0000313" key="5">
    <source>
        <dbReference type="Proteomes" id="UP000504604"/>
    </source>
</evidence>
<dbReference type="AlphaFoldDB" id="A0A6I9T3X1"/>
<evidence type="ECO:0000256" key="2">
    <source>
        <dbReference type="ARBA" id="ARBA00022679"/>
    </source>
</evidence>
<reference evidence="6" key="1">
    <citation type="submission" date="2025-08" db="UniProtKB">
        <authorList>
            <consortium name="RefSeq"/>
        </authorList>
    </citation>
    <scope>IDENTIFICATION</scope>
</reference>
<evidence type="ECO:0000313" key="6">
    <source>
        <dbReference type="RefSeq" id="XP_011076757.1"/>
    </source>
</evidence>
<dbReference type="OrthoDB" id="5835829at2759"/>
<dbReference type="Pfam" id="PF00201">
    <property type="entry name" value="UDPGT"/>
    <property type="match status" value="1"/>
</dbReference>
<keyword evidence="2 3" id="KW-0808">Transferase</keyword>
<dbReference type="InterPro" id="IPR035595">
    <property type="entry name" value="UDP_glycos_trans_CS"/>
</dbReference>
<evidence type="ECO:0000256" key="3">
    <source>
        <dbReference type="RuleBase" id="RU003718"/>
    </source>
</evidence>
<dbReference type="PROSITE" id="PS00375">
    <property type="entry name" value="UDPGT"/>
    <property type="match status" value="1"/>
</dbReference>
<keyword evidence="3" id="KW-0328">Glycosyltransferase</keyword>
<dbReference type="CDD" id="cd03784">
    <property type="entry name" value="GT1_Gtf-like"/>
    <property type="match status" value="1"/>
</dbReference>
<dbReference type="RefSeq" id="XP_011076757.1">
    <property type="nucleotide sequence ID" value="XM_011078455.2"/>
</dbReference>
<dbReference type="Proteomes" id="UP000504604">
    <property type="component" value="Linkage group LG4"/>
</dbReference>
<dbReference type="GO" id="GO:0080044">
    <property type="term" value="F:quercetin 7-O-glucosyltransferase activity"/>
    <property type="evidence" value="ECO:0007669"/>
    <property type="project" value="TreeGrafter"/>
</dbReference>
<dbReference type="Gene3D" id="3.40.50.2000">
    <property type="entry name" value="Glycogen Phosphorylase B"/>
    <property type="match status" value="2"/>
</dbReference>
<dbReference type="InParanoid" id="A0A6I9T3X1"/>
<sequence length="489" mass="54758">MSDQRAVSPHVLIFPLPLQGPVNCMLKLAELLCLGQIQVTFLNTLHIQERLRNCTGAEVYFKRYSNFRFDTVPDGLPEENPRTADEIWNLLQSIDAVAVPIFRCMVTSGVYGPGSENPVTCIIADGIFTFAAGIAGEIGVPLLYFDTISPCGLWTYLCLPKLIEAGEFPFKDDNLDEIIRNAPGMEGIIRRRDLPSFYRTNDVNHVTIQLVLKEDKHIPLAQGLIFNTFEELEAPILSQMLNVCPNIYAVGPLHAHLKTRLAAETGPEAQPTITSNSIWREDSSCISWLDTQPSKSVIYVSIGSLAVITKDQLFEIWHGLVNSGSRFLWVRRPGSVTGLDSETEEIPSELSRGTKERGYIVTWAPQDEVLGHPAIGGFLTHSGWNSTLESIVEGKPMICWPYFVDQQVNSRYVGEVWKLGLDMKDTCDRVVVEKMIRELMESRKNEFLERADEMAKLAKASVSEGGSSYADLDRLIDDIKFMNIPTTWN</sequence>
<dbReference type="PANTHER" id="PTHR11926">
    <property type="entry name" value="GLUCOSYL/GLUCURONOSYL TRANSFERASES"/>
    <property type="match status" value="1"/>
</dbReference>
<organism evidence="5 6">
    <name type="scientific">Sesamum indicum</name>
    <name type="common">Oriental sesame</name>
    <name type="synonym">Sesamum orientale</name>
    <dbReference type="NCBI Taxonomy" id="4182"/>
    <lineage>
        <taxon>Eukaryota</taxon>
        <taxon>Viridiplantae</taxon>
        <taxon>Streptophyta</taxon>
        <taxon>Embryophyta</taxon>
        <taxon>Tracheophyta</taxon>
        <taxon>Spermatophyta</taxon>
        <taxon>Magnoliopsida</taxon>
        <taxon>eudicotyledons</taxon>
        <taxon>Gunneridae</taxon>
        <taxon>Pentapetalae</taxon>
        <taxon>asterids</taxon>
        <taxon>lamiids</taxon>
        <taxon>Lamiales</taxon>
        <taxon>Pedaliaceae</taxon>
        <taxon>Sesamum</taxon>
    </lineage>
</organism>
<dbReference type="SUPFAM" id="SSF53756">
    <property type="entry name" value="UDP-Glycosyltransferase/glycogen phosphorylase"/>
    <property type="match status" value="1"/>
</dbReference>
<dbReference type="PANTHER" id="PTHR11926:SF1392">
    <property type="entry name" value="GLYCOSYLTRANSFERASE"/>
    <property type="match status" value="1"/>
</dbReference>
<dbReference type="KEGG" id="sind:105160927"/>
<comment type="similarity">
    <text evidence="1 3">Belongs to the UDP-glycosyltransferase family.</text>
</comment>
<keyword evidence="5" id="KW-1185">Reference proteome</keyword>
<gene>
    <name evidence="6" type="primary">LOC105160927</name>
</gene>